<keyword evidence="8" id="KW-0812">Transmembrane</keyword>
<dbReference type="Pfam" id="PF02518">
    <property type="entry name" value="HATPase_c"/>
    <property type="match status" value="1"/>
</dbReference>
<proteinExistence type="predicted"/>
<keyword evidence="8" id="KW-0472">Membrane</keyword>
<evidence type="ECO:0000313" key="10">
    <source>
        <dbReference type="EMBL" id="RMN12206.1"/>
    </source>
</evidence>
<dbReference type="GO" id="GO:0005886">
    <property type="term" value="C:plasma membrane"/>
    <property type="evidence" value="ECO:0007669"/>
    <property type="project" value="TreeGrafter"/>
</dbReference>
<dbReference type="SUPFAM" id="SSF55874">
    <property type="entry name" value="ATPase domain of HSP90 chaperone/DNA topoisomerase II/histidine kinase"/>
    <property type="match status" value="1"/>
</dbReference>
<dbReference type="GO" id="GO:0004673">
    <property type="term" value="F:protein histidine kinase activity"/>
    <property type="evidence" value="ECO:0007669"/>
    <property type="project" value="UniProtKB-EC"/>
</dbReference>
<keyword evidence="6 10" id="KW-0418">Kinase</keyword>
<dbReference type="PANTHER" id="PTHR45436">
    <property type="entry name" value="SENSOR HISTIDINE KINASE YKOH"/>
    <property type="match status" value="1"/>
</dbReference>
<dbReference type="EC" id="2.7.13.3" evidence="3"/>
<dbReference type="GO" id="GO:0000160">
    <property type="term" value="P:phosphorelay signal transduction system"/>
    <property type="evidence" value="ECO:0007669"/>
    <property type="project" value="UniProtKB-KW"/>
</dbReference>
<evidence type="ECO:0000256" key="6">
    <source>
        <dbReference type="ARBA" id="ARBA00022777"/>
    </source>
</evidence>
<comment type="caution">
    <text evidence="10">The sequence shown here is derived from an EMBL/GenBank/DDBJ whole genome shotgun (WGS) entry which is preliminary data.</text>
</comment>
<accession>A0A0P9N9R5</accession>
<evidence type="ECO:0000259" key="9">
    <source>
        <dbReference type="PROSITE" id="PS50885"/>
    </source>
</evidence>
<evidence type="ECO:0000256" key="7">
    <source>
        <dbReference type="ARBA" id="ARBA00023012"/>
    </source>
</evidence>
<keyword evidence="4" id="KW-0597">Phosphoprotein</keyword>
<evidence type="ECO:0000313" key="11">
    <source>
        <dbReference type="Proteomes" id="UP000271468"/>
    </source>
</evidence>
<keyword evidence="7" id="KW-0902">Two-component regulatory system</keyword>
<dbReference type="InterPro" id="IPR003594">
    <property type="entry name" value="HATPase_dom"/>
</dbReference>
<dbReference type="InterPro" id="IPR050428">
    <property type="entry name" value="TCS_sensor_his_kinase"/>
</dbReference>
<dbReference type="PROSITE" id="PS50885">
    <property type="entry name" value="HAMP"/>
    <property type="match status" value="1"/>
</dbReference>
<gene>
    <name evidence="10" type="ORF">ALQ65_03812</name>
</gene>
<evidence type="ECO:0000256" key="8">
    <source>
        <dbReference type="SAM" id="Phobius"/>
    </source>
</evidence>
<dbReference type="SMART" id="SM00304">
    <property type="entry name" value="HAMP"/>
    <property type="match status" value="1"/>
</dbReference>
<dbReference type="Gene3D" id="3.30.565.10">
    <property type="entry name" value="Histidine kinase-like ATPase, C-terminal domain"/>
    <property type="match status" value="1"/>
</dbReference>
<dbReference type="Proteomes" id="UP000271468">
    <property type="component" value="Unassembled WGS sequence"/>
</dbReference>
<evidence type="ECO:0000256" key="1">
    <source>
        <dbReference type="ARBA" id="ARBA00000085"/>
    </source>
</evidence>
<evidence type="ECO:0000256" key="5">
    <source>
        <dbReference type="ARBA" id="ARBA00022679"/>
    </source>
</evidence>
<keyword evidence="5" id="KW-0808">Transferase</keyword>
<evidence type="ECO:0000256" key="2">
    <source>
        <dbReference type="ARBA" id="ARBA00004370"/>
    </source>
</evidence>
<dbReference type="AlphaFoldDB" id="A0A0P9N9R5"/>
<evidence type="ECO:0000256" key="3">
    <source>
        <dbReference type="ARBA" id="ARBA00012438"/>
    </source>
</evidence>
<feature type="domain" description="HAMP" evidence="9">
    <location>
        <begin position="47"/>
        <end position="100"/>
    </location>
</feature>
<name>A0A0P9N9R5_9PSED</name>
<feature type="transmembrane region" description="Helical" evidence="8">
    <location>
        <begin position="23"/>
        <end position="46"/>
    </location>
</feature>
<reference evidence="10 11" key="1">
    <citation type="submission" date="2018-08" db="EMBL/GenBank/DDBJ databases">
        <title>Recombination of ecologically and evolutionarily significant loci maintains genetic cohesion in the Pseudomonas syringae species complex.</title>
        <authorList>
            <person name="Dillon M."/>
            <person name="Thakur S."/>
            <person name="Almeida R.N.D."/>
            <person name="Weir B.S."/>
            <person name="Guttman D.S."/>
        </authorList>
    </citation>
    <scope>NUCLEOTIDE SEQUENCE [LARGE SCALE GENOMIC DNA]</scope>
    <source>
        <strain evidence="10 11">ICMP 12341</strain>
    </source>
</reference>
<dbReference type="InterPro" id="IPR036890">
    <property type="entry name" value="HATPase_C_sf"/>
</dbReference>
<protein>
    <recommendedName>
        <fullName evidence="3">histidine kinase</fullName>
        <ecNumber evidence="3">2.7.13.3</ecNumber>
    </recommendedName>
</protein>
<comment type="subcellular location">
    <subcellularLocation>
        <location evidence="2">Membrane</location>
    </subcellularLocation>
</comment>
<dbReference type="InterPro" id="IPR003660">
    <property type="entry name" value="HAMP_dom"/>
</dbReference>
<evidence type="ECO:0000256" key="4">
    <source>
        <dbReference type="ARBA" id="ARBA00022553"/>
    </source>
</evidence>
<sequence>MNTNCCTPFAAWAETFWHTQHSLLVALIGLAAVGILLASALGYWVARIGLRPLARLSQEVRKLAPPRLSGRLQLSPLPPELEQFVASFNSTLERVELAYSRRNSGAHHGLGLAIVKAIALMHGGTVFVKSAQGNTTFGIQLPR</sequence>
<dbReference type="EMBL" id="RBOV01000152">
    <property type="protein sequence ID" value="RMN12206.1"/>
    <property type="molecule type" value="Genomic_DNA"/>
</dbReference>
<dbReference type="PANTHER" id="PTHR45436:SF9">
    <property type="entry name" value="SENSOR PROTEIN"/>
    <property type="match status" value="1"/>
</dbReference>
<keyword evidence="8" id="KW-1133">Transmembrane helix</keyword>
<organism evidence="10 11">
    <name type="scientific">Pseudomonas syringae pv. coriandricola</name>
    <dbReference type="NCBI Taxonomy" id="264453"/>
    <lineage>
        <taxon>Bacteria</taxon>
        <taxon>Pseudomonadati</taxon>
        <taxon>Pseudomonadota</taxon>
        <taxon>Gammaproteobacteria</taxon>
        <taxon>Pseudomonadales</taxon>
        <taxon>Pseudomonadaceae</taxon>
        <taxon>Pseudomonas</taxon>
    </lineage>
</organism>
<comment type="catalytic activity">
    <reaction evidence="1">
        <text>ATP + protein L-histidine = ADP + protein N-phospho-L-histidine.</text>
        <dbReference type="EC" id="2.7.13.3"/>
    </reaction>
</comment>